<dbReference type="PANTHER" id="PTHR33112:SF8">
    <property type="entry name" value="HETEROKARYON INCOMPATIBILITY DOMAIN-CONTAINING PROTEIN"/>
    <property type="match status" value="1"/>
</dbReference>
<dbReference type="AlphaFoldDB" id="A0A9P9DEE1"/>
<evidence type="ECO:0000313" key="2">
    <source>
        <dbReference type="EMBL" id="KAH7117457.1"/>
    </source>
</evidence>
<keyword evidence="3" id="KW-1185">Reference proteome</keyword>
<gene>
    <name evidence="2" type="ORF">EDB81DRAFT_916296</name>
</gene>
<name>A0A9P9DEE1_9HYPO</name>
<comment type="caution">
    <text evidence="2">The sequence shown here is derived from an EMBL/GenBank/DDBJ whole genome shotgun (WGS) entry which is preliminary data.</text>
</comment>
<feature type="domain" description="Heterokaryon incompatibility" evidence="1">
    <location>
        <begin position="268"/>
        <end position="421"/>
    </location>
</feature>
<proteinExistence type="predicted"/>
<organism evidence="2 3">
    <name type="scientific">Dactylonectria macrodidyma</name>
    <dbReference type="NCBI Taxonomy" id="307937"/>
    <lineage>
        <taxon>Eukaryota</taxon>
        <taxon>Fungi</taxon>
        <taxon>Dikarya</taxon>
        <taxon>Ascomycota</taxon>
        <taxon>Pezizomycotina</taxon>
        <taxon>Sordariomycetes</taxon>
        <taxon>Hypocreomycetidae</taxon>
        <taxon>Hypocreales</taxon>
        <taxon>Nectriaceae</taxon>
        <taxon>Dactylonectria</taxon>
    </lineage>
</organism>
<dbReference type="InterPro" id="IPR010730">
    <property type="entry name" value="HET"/>
</dbReference>
<dbReference type="OrthoDB" id="47007at2759"/>
<evidence type="ECO:0000259" key="1">
    <source>
        <dbReference type="Pfam" id="PF06985"/>
    </source>
</evidence>
<dbReference type="EMBL" id="JAGMUV010000028">
    <property type="protein sequence ID" value="KAH7117457.1"/>
    <property type="molecule type" value="Genomic_DNA"/>
</dbReference>
<dbReference type="Proteomes" id="UP000738349">
    <property type="component" value="Unassembled WGS sequence"/>
</dbReference>
<protein>
    <submittedName>
        <fullName evidence="2">Heterokaryon incompatibility protein-domain-containing protein</fullName>
    </submittedName>
</protein>
<reference evidence="2" key="1">
    <citation type="journal article" date="2021" name="Nat. Commun.">
        <title>Genetic determinants of endophytism in the Arabidopsis root mycobiome.</title>
        <authorList>
            <person name="Mesny F."/>
            <person name="Miyauchi S."/>
            <person name="Thiergart T."/>
            <person name="Pickel B."/>
            <person name="Atanasova L."/>
            <person name="Karlsson M."/>
            <person name="Huettel B."/>
            <person name="Barry K.W."/>
            <person name="Haridas S."/>
            <person name="Chen C."/>
            <person name="Bauer D."/>
            <person name="Andreopoulos W."/>
            <person name="Pangilinan J."/>
            <person name="LaButti K."/>
            <person name="Riley R."/>
            <person name="Lipzen A."/>
            <person name="Clum A."/>
            <person name="Drula E."/>
            <person name="Henrissat B."/>
            <person name="Kohler A."/>
            <person name="Grigoriev I.V."/>
            <person name="Martin F.M."/>
            <person name="Hacquard S."/>
        </authorList>
    </citation>
    <scope>NUCLEOTIDE SEQUENCE</scope>
    <source>
        <strain evidence="2">MPI-CAGE-AT-0147</strain>
    </source>
</reference>
<accession>A0A9P9DEE1</accession>
<dbReference type="Pfam" id="PF06985">
    <property type="entry name" value="HET"/>
    <property type="match status" value="1"/>
</dbReference>
<dbReference type="PANTHER" id="PTHR33112">
    <property type="entry name" value="DOMAIN PROTEIN, PUTATIVE-RELATED"/>
    <property type="match status" value="1"/>
</dbReference>
<evidence type="ECO:0000313" key="3">
    <source>
        <dbReference type="Proteomes" id="UP000738349"/>
    </source>
</evidence>
<sequence length="724" mass="81147">MPDGLASGRTRITTTAPLEQIKPLLALPVSRSPVPNIRDVIQIAPRETCPVCHNLDPDKSPIDRDISESRQSWAQGEYNIPTGTRVAKIDVKDSKDLIEAAKQGCLYCTAVRFAFGFVQPGWEEEEHSFMHIFLASGLPVVVRLIFGSWLAAVGLGRKEMLDLAVDMPEEEMTLTATITKDISRSGIDVEIYRPTLGFDDLTVGEQFVEHIGFAEEIPPHAADQECFQFIKENVEKRHPLLPDRVIWIEANNPSRIRLLEPNKVRAPYIALSYCWGPTSPETFLTNASTLNARKAGIRYEDLPPLFRDVVDCARLLKIQYIWIDRLCIIQGDAKDFSIQAPKMGDIYGRAALTIAAASANSEKDRIFSERDSRWRSQVVNLAMGTIGSVKLLARRRTPPVGQEQNGGNYGRVSTRAWIWQERLLSKRAIFFTPSALKFECRCHSVWEGYQKGLTGKSWSARLDNTTHLSWTMLVEDFMQRDITRSSDRLPAIESVMKRIQKSRGWTPLCGIWTDSLVEGLGWTASRQEPDGKVNGRMNPGHYAPSWSWASVDANIHYLSARGMGGLHQYDPLTYTLEVRGVDAPAGRLTVCGCLATFDLSCSVELDAVYQMMGEQKFKYTYELRHAFWSNPSYPFTPDVPLKPWDSSTKGLASTVIRVPYGEEPPQKSWNAKCVGVMLGKMRLRCELLVLGGSLREPDAWERIGILSGVPPSLLGDEKQVLAIV</sequence>